<proteinExistence type="predicted"/>
<gene>
    <name evidence="2" type="ORF">K0M31_003011</name>
</gene>
<dbReference type="Proteomes" id="UP001177670">
    <property type="component" value="Unassembled WGS sequence"/>
</dbReference>
<keyword evidence="3" id="KW-1185">Reference proteome</keyword>
<accession>A0AA40G0C3</accession>
<comment type="caution">
    <text evidence="2">The sequence shown here is derived from an EMBL/GenBank/DDBJ whole genome shotgun (WGS) entry which is preliminary data.</text>
</comment>
<organism evidence="2 3">
    <name type="scientific">Melipona bicolor</name>
    <dbReference type="NCBI Taxonomy" id="60889"/>
    <lineage>
        <taxon>Eukaryota</taxon>
        <taxon>Metazoa</taxon>
        <taxon>Ecdysozoa</taxon>
        <taxon>Arthropoda</taxon>
        <taxon>Hexapoda</taxon>
        <taxon>Insecta</taxon>
        <taxon>Pterygota</taxon>
        <taxon>Neoptera</taxon>
        <taxon>Endopterygota</taxon>
        <taxon>Hymenoptera</taxon>
        <taxon>Apocrita</taxon>
        <taxon>Aculeata</taxon>
        <taxon>Apoidea</taxon>
        <taxon>Anthophila</taxon>
        <taxon>Apidae</taxon>
        <taxon>Melipona</taxon>
    </lineage>
</organism>
<feature type="compositionally biased region" description="Gly residues" evidence="1">
    <location>
        <begin position="1"/>
        <end position="12"/>
    </location>
</feature>
<dbReference type="EMBL" id="JAHYIQ010000010">
    <property type="protein sequence ID" value="KAK1128553.1"/>
    <property type="molecule type" value="Genomic_DNA"/>
</dbReference>
<name>A0AA40G0C3_9HYME</name>
<feature type="region of interest" description="Disordered" evidence="1">
    <location>
        <begin position="1"/>
        <end position="29"/>
    </location>
</feature>
<sequence length="73" mass="7661">MEKSVGGRGGGKTKGKEKEEEGWDDSVMHKGRNISATDLLAGVVAFFTRAEKWATDDDSADGLVTLSSSANTG</sequence>
<evidence type="ECO:0000256" key="1">
    <source>
        <dbReference type="SAM" id="MobiDB-lite"/>
    </source>
</evidence>
<protein>
    <submittedName>
        <fullName evidence="2">Uncharacterized protein</fullName>
    </submittedName>
</protein>
<evidence type="ECO:0000313" key="3">
    <source>
        <dbReference type="Proteomes" id="UP001177670"/>
    </source>
</evidence>
<dbReference type="AlphaFoldDB" id="A0AA40G0C3"/>
<evidence type="ECO:0000313" key="2">
    <source>
        <dbReference type="EMBL" id="KAK1128553.1"/>
    </source>
</evidence>
<reference evidence="2" key="1">
    <citation type="submission" date="2021-10" db="EMBL/GenBank/DDBJ databases">
        <title>Melipona bicolor Genome sequencing and assembly.</title>
        <authorList>
            <person name="Araujo N.S."/>
            <person name="Arias M.C."/>
        </authorList>
    </citation>
    <scope>NUCLEOTIDE SEQUENCE</scope>
    <source>
        <strain evidence="2">USP_2M_L1-L4_2017</strain>
        <tissue evidence="2">Whole body</tissue>
    </source>
</reference>